<dbReference type="PANTHER" id="PTHR30455">
    <property type="entry name" value="TRANSCRIPTIONAL REPRESSOR NRDR"/>
    <property type="match status" value="1"/>
</dbReference>
<dbReference type="PROSITE" id="PS51161">
    <property type="entry name" value="ATP_CONE"/>
    <property type="match status" value="1"/>
</dbReference>
<evidence type="ECO:0000259" key="9">
    <source>
        <dbReference type="PROSITE" id="PS51161"/>
    </source>
</evidence>
<evidence type="ECO:0000256" key="5">
    <source>
        <dbReference type="ARBA" id="ARBA00023015"/>
    </source>
</evidence>
<evidence type="ECO:0000256" key="7">
    <source>
        <dbReference type="ARBA" id="ARBA00023163"/>
    </source>
</evidence>
<reference evidence="10 11" key="1">
    <citation type="submission" date="2017-03" db="EMBL/GenBank/DDBJ databases">
        <title>Genome sequence of Clostridium chromiireducens DSM 23318.</title>
        <authorList>
            <person name="Poehlein A."/>
            <person name="Daniel R."/>
        </authorList>
    </citation>
    <scope>NUCLEOTIDE SEQUENCE [LARGE SCALE GENOMIC DNA]</scope>
    <source>
        <strain evidence="10 11">DSM 23318</strain>
    </source>
</reference>
<keyword evidence="8" id="KW-0479">Metal-binding</keyword>
<dbReference type="GO" id="GO:0005524">
    <property type="term" value="F:ATP binding"/>
    <property type="evidence" value="ECO:0007669"/>
    <property type="project" value="UniProtKB-UniRule"/>
</dbReference>
<dbReference type="Pfam" id="PF03477">
    <property type="entry name" value="ATP-cone"/>
    <property type="match status" value="1"/>
</dbReference>
<keyword evidence="3 8" id="KW-0862">Zinc</keyword>
<comment type="caution">
    <text evidence="10">The sequence shown here is derived from an EMBL/GenBank/DDBJ whole genome shotgun (WGS) entry which is preliminary data.</text>
</comment>
<gene>
    <name evidence="10" type="primary">nrdR_2</name>
    <name evidence="8" type="synonym">nrdR</name>
    <name evidence="10" type="ORF">CLCHR_22440</name>
</gene>
<keyword evidence="8" id="KW-0863">Zinc-finger</keyword>
<keyword evidence="2 8" id="KW-0547">Nucleotide-binding</keyword>
<proteinExistence type="inferred from homology"/>
<organism evidence="10 11">
    <name type="scientific">Clostridium chromiireducens</name>
    <dbReference type="NCBI Taxonomy" id="225345"/>
    <lineage>
        <taxon>Bacteria</taxon>
        <taxon>Bacillati</taxon>
        <taxon>Bacillota</taxon>
        <taxon>Clostridia</taxon>
        <taxon>Eubacteriales</taxon>
        <taxon>Clostridiaceae</taxon>
        <taxon>Clostridium</taxon>
    </lineage>
</organism>
<dbReference type="Proteomes" id="UP000191056">
    <property type="component" value="Unassembled WGS sequence"/>
</dbReference>
<comment type="function">
    <text evidence="8">Negatively regulates transcription of bacterial ribonucleotide reductase nrd genes and operons by binding to NrdR-boxes.</text>
</comment>
<dbReference type="GO" id="GO:0003677">
    <property type="term" value="F:DNA binding"/>
    <property type="evidence" value="ECO:0007669"/>
    <property type="project" value="UniProtKB-KW"/>
</dbReference>
<keyword evidence="1 8" id="KW-0678">Repressor</keyword>
<keyword evidence="5 8" id="KW-0805">Transcription regulation</keyword>
<name>A0A1V4IPM8_9CLOT</name>
<evidence type="ECO:0000313" key="10">
    <source>
        <dbReference type="EMBL" id="OPJ61839.1"/>
    </source>
</evidence>
<feature type="zinc finger region" evidence="8">
    <location>
        <begin position="21"/>
        <end position="52"/>
    </location>
</feature>
<keyword evidence="4 8" id="KW-0067">ATP-binding</keyword>
<evidence type="ECO:0000256" key="1">
    <source>
        <dbReference type="ARBA" id="ARBA00022491"/>
    </source>
</evidence>
<evidence type="ECO:0000256" key="4">
    <source>
        <dbReference type="ARBA" id="ARBA00022840"/>
    </source>
</evidence>
<evidence type="ECO:0000313" key="11">
    <source>
        <dbReference type="Proteomes" id="UP000191056"/>
    </source>
</evidence>
<keyword evidence="7 8" id="KW-0804">Transcription</keyword>
<dbReference type="InterPro" id="IPR003796">
    <property type="entry name" value="RNR_NrdR-like"/>
</dbReference>
<feature type="domain" description="ATP-cone" evidence="9">
    <location>
        <begin position="67"/>
        <end position="157"/>
    </location>
</feature>
<evidence type="ECO:0000256" key="3">
    <source>
        <dbReference type="ARBA" id="ARBA00022833"/>
    </source>
</evidence>
<dbReference type="AlphaFoldDB" id="A0A1V4IPM8"/>
<dbReference type="STRING" id="225345.CLCHR_22440"/>
<protein>
    <recommendedName>
        <fullName evidence="8">Transcriptional repressor NrdR</fullName>
    </recommendedName>
</protein>
<keyword evidence="11" id="KW-1185">Reference proteome</keyword>
<dbReference type="NCBIfam" id="TIGR00244">
    <property type="entry name" value="transcriptional regulator NrdR"/>
    <property type="match status" value="1"/>
</dbReference>
<dbReference type="GO" id="GO:0008270">
    <property type="term" value="F:zinc ion binding"/>
    <property type="evidence" value="ECO:0007669"/>
    <property type="project" value="UniProtKB-UniRule"/>
</dbReference>
<dbReference type="GO" id="GO:0045892">
    <property type="term" value="P:negative regulation of DNA-templated transcription"/>
    <property type="evidence" value="ECO:0007669"/>
    <property type="project" value="UniProtKB-UniRule"/>
</dbReference>
<dbReference type="Pfam" id="PF22811">
    <property type="entry name" value="Zn_ribbon_NrdR"/>
    <property type="match status" value="1"/>
</dbReference>
<comment type="similarity">
    <text evidence="8">Belongs to the NrdR family.</text>
</comment>
<evidence type="ECO:0000256" key="6">
    <source>
        <dbReference type="ARBA" id="ARBA00023125"/>
    </source>
</evidence>
<sequence length="167" mass="19727">MYNDYKILIHESKEVNESMKCPFCGFEESKVVDSRSTDDNTTIRRRRECLKCAKRYTTYEKIEDFPILVIKKDLTRENFNKEKIITGLIIACQKRPVSRKQIEDIAYDIEKTISNSMLTEIPSKDIGEMVMARLKELDEISYVRFASVYRQFKDINTFLEEIKNLVT</sequence>
<dbReference type="InterPro" id="IPR005144">
    <property type="entry name" value="ATP-cone_dom"/>
</dbReference>
<dbReference type="PANTHER" id="PTHR30455:SF2">
    <property type="entry name" value="TRANSCRIPTIONAL REPRESSOR NRDR"/>
    <property type="match status" value="1"/>
</dbReference>
<comment type="cofactor">
    <cofactor evidence="8">
        <name>Zn(2+)</name>
        <dbReference type="ChEBI" id="CHEBI:29105"/>
    </cofactor>
    <text evidence="8">Binds 1 zinc ion.</text>
</comment>
<keyword evidence="6 8" id="KW-0238">DNA-binding</keyword>
<accession>A0A1V4IPM8</accession>
<dbReference type="EMBL" id="MZGT01000027">
    <property type="protein sequence ID" value="OPJ61839.1"/>
    <property type="molecule type" value="Genomic_DNA"/>
</dbReference>
<evidence type="ECO:0000256" key="8">
    <source>
        <dbReference type="HAMAP-Rule" id="MF_00440"/>
    </source>
</evidence>
<dbReference type="InterPro" id="IPR055173">
    <property type="entry name" value="NrdR-like_N"/>
</dbReference>
<evidence type="ECO:0000256" key="2">
    <source>
        <dbReference type="ARBA" id="ARBA00022741"/>
    </source>
</evidence>
<dbReference type="HAMAP" id="MF_00440">
    <property type="entry name" value="NrdR"/>
    <property type="match status" value="1"/>
</dbReference>